<evidence type="ECO:0000313" key="10">
    <source>
        <dbReference type="EMBL" id="GIF79353.1"/>
    </source>
</evidence>
<dbReference type="HAMAP" id="MF_00235">
    <property type="entry name" value="Adenylate_kinase_Adk"/>
    <property type="match status" value="1"/>
</dbReference>
<dbReference type="NCBIfam" id="NF011100">
    <property type="entry name" value="PRK14527.1"/>
    <property type="match status" value="1"/>
</dbReference>
<evidence type="ECO:0000256" key="3">
    <source>
        <dbReference type="ARBA" id="ARBA00022741"/>
    </source>
</evidence>
<evidence type="ECO:0000256" key="5">
    <source>
        <dbReference type="ARBA" id="ARBA00022840"/>
    </source>
</evidence>
<comment type="pathway">
    <text evidence="6">Purine metabolism; AMP biosynthesis via salvage pathway; AMP from ADP: step 1/1.</text>
</comment>
<keyword evidence="6" id="KW-0862">Zinc</keyword>
<feature type="binding site" evidence="6">
    <location>
        <begin position="57"/>
        <end position="59"/>
    </location>
    <ligand>
        <name>AMP</name>
        <dbReference type="ChEBI" id="CHEBI:456215"/>
    </ligand>
</feature>
<dbReference type="UniPathway" id="UPA00588">
    <property type="reaction ID" value="UER00649"/>
</dbReference>
<evidence type="ECO:0000313" key="11">
    <source>
        <dbReference type="Proteomes" id="UP000601223"/>
    </source>
</evidence>
<evidence type="ECO:0000256" key="8">
    <source>
        <dbReference type="RuleBase" id="RU003331"/>
    </source>
</evidence>
<dbReference type="RefSeq" id="WP_203741692.1">
    <property type="nucleotide sequence ID" value="NZ_BONF01000005.1"/>
</dbReference>
<dbReference type="GO" id="GO:0005524">
    <property type="term" value="F:ATP binding"/>
    <property type="evidence" value="ECO:0007669"/>
    <property type="project" value="UniProtKB-UniRule"/>
</dbReference>
<feature type="binding site" evidence="6">
    <location>
        <position position="127"/>
    </location>
    <ligand>
        <name>ATP</name>
        <dbReference type="ChEBI" id="CHEBI:30616"/>
    </ligand>
</feature>
<reference evidence="10 11" key="1">
    <citation type="submission" date="2021-01" db="EMBL/GenBank/DDBJ databases">
        <title>Whole genome shotgun sequence of Catellatospora bangladeshensis NBRC 107357.</title>
        <authorList>
            <person name="Komaki H."/>
            <person name="Tamura T."/>
        </authorList>
    </citation>
    <scope>NUCLEOTIDE SEQUENCE [LARGE SCALE GENOMIC DNA]</scope>
    <source>
        <strain evidence="10 11">NBRC 107357</strain>
    </source>
</reference>
<feature type="binding site" evidence="6">
    <location>
        <position position="153"/>
    </location>
    <ligand>
        <name>Zn(2+)</name>
        <dbReference type="ChEBI" id="CHEBI:29105"/>
        <note>structural</note>
    </ligand>
</feature>
<feature type="binding site" evidence="6">
    <location>
        <position position="150"/>
    </location>
    <ligand>
        <name>Zn(2+)</name>
        <dbReference type="ChEBI" id="CHEBI:29105"/>
        <note>structural</note>
    </ligand>
</feature>
<dbReference type="PANTHER" id="PTHR23359">
    <property type="entry name" value="NUCLEOTIDE KINASE"/>
    <property type="match status" value="1"/>
</dbReference>
<evidence type="ECO:0000256" key="2">
    <source>
        <dbReference type="ARBA" id="ARBA00022727"/>
    </source>
</evidence>
<comment type="domain">
    <text evidence="6">Consists of three domains, a large central CORE domain and two small peripheral domains, NMPbind and LID, which undergo movements during catalysis. The LID domain closes over the site of phosphoryl transfer upon ATP binding. Assembling and dissambling the active center during each catalytic cycle provides an effective means to prevent ATP hydrolysis. Some bacteria have evolved a zinc-coordinating structure that stabilizes the LID domain.</text>
</comment>
<feature type="binding site" evidence="6">
    <location>
        <position position="31"/>
    </location>
    <ligand>
        <name>AMP</name>
        <dbReference type="ChEBI" id="CHEBI:456215"/>
    </ligand>
</feature>
<dbReference type="AlphaFoldDB" id="A0A8J3JIS7"/>
<feature type="binding site" evidence="6">
    <location>
        <position position="171"/>
    </location>
    <ligand>
        <name>AMP</name>
        <dbReference type="ChEBI" id="CHEBI:456215"/>
    </ligand>
</feature>
<organism evidence="10 11">
    <name type="scientific">Catellatospora bangladeshensis</name>
    <dbReference type="NCBI Taxonomy" id="310355"/>
    <lineage>
        <taxon>Bacteria</taxon>
        <taxon>Bacillati</taxon>
        <taxon>Actinomycetota</taxon>
        <taxon>Actinomycetes</taxon>
        <taxon>Micromonosporales</taxon>
        <taxon>Micromonosporaceae</taxon>
        <taxon>Catellatospora</taxon>
    </lineage>
</organism>
<dbReference type="EC" id="2.7.4.3" evidence="6 8"/>
<keyword evidence="1 6" id="KW-0808">Transferase</keyword>
<sequence>MRLVLVGPPGAGKGTQAEFIAAHLSVPKISTGDIFRANVSQGTPLGLEAKRYMDAGGLVPDEVTINMVRGRLAEQDAVDGFLLDGFPRTVPQAVALDKMLADTGATLDLVLELIVDNDEVIRRLSGRRTCHGCKKIWHVEFDPTSNEGVCDRCGGELYQRDDDKAETITERLKVYGRDTAPLVDHYGAQGKLVGIDATGPVEDVTERAINELRSFSA</sequence>
<keyword evidence="4 6" id="KW-0418">Kinase</keyword>
<dbReference type="Proteomes" id="UP000601223">
    <property type="component" value="Unassembled WGS sequence"/>
</dbReference>
<accession>A0A8J3JIS7</accession>
<feature type="binding site" evidence="6">
    <location>
        <position position="36"/>
    </location>
    <ligand>
        <name>AMP</name>
        <dbReference type="ChEBI" id="CHEBI:456215"/>
    </ligand>
</feature>
<comment type="subunit">
    <text evidence="6 8">Monomer.</text>
</comment>
<dbReference type="InterPro" id="IPR027417">
    <property type="entry name" value="P-loop_NTPase"/>
</dbReference>
<comment type="catalytic activity">
    <reaction evidence="6 8">
        <text>AMP + ATP = 2 ADP</text>
        <dbReference type="Rhea" id="RHEA:12973"/>
        <dbReference type="ChEBI" id="CHEBI:30616"/>
        <dbReference type="ChEBI" id="CHEBI:456215"/>
        <dbReference type="ChEBI" id="CHEBI:456216"/>
        <dbReference type="EC" id="2.7.4.3"/>
    </reaction>
</comment>
<dbReference type="SUPFAM" id="SSF52540">
    <property type="entry name" value="P-loop containing nucleoside triphosphate hydrolases"/>
    <property type="match status" value="1"/>
</dbReference>
<dbReference type="EMBL" id="BONF01000005">
    <property type="protein sequence ID" value="GIF79353.1"/>
    <property type="molecule type" value="Genomic_DNA"/>
</dbReference>
<keyword evidence="2 6" id="KW-0545">Nucleotide biosynthesis</keyword>
<protein>
    <recommendedName>
        <fullName evidence="6 8">Adenylate kinase</fullName>
        <shortName evidence="6">AK</shortName>
        <ecNumber evidence="6 8">2.7.4.3</ecNumber>
    </recommendedName>
    <alternativeName>
        <fullName evidence="6">ATP-AMP transphosphorylase</fullName>
    </alternativeName>
    <alternativeName>
        <fullName evidence="6">ATP:AMP phosphotransferase</fullName>
    </alternativeName>
    <alternativeName>
        <fullName evidence="6">Adenylate monophosphate kinase</fullName>
    </alternativeName>
</protein>
<feature type="region of interest" description="NMP" evidence="6">
    <location>
        <begin position="30"/>
        <end position="59"/>
    </location>
</feature>
<keyword evidence="6" id="KW-0963">Cytoplasm</keyword>
<dbReference type="FunFam" id="3.40.50.300:FF:000106">
    <property type="entry name" value="Adenylate kinase mitochondrial"/>
    <property type="match status" value="1"/>
</dbReference>
<keyword evidence="5 6" id="KW-0067">ATP-binding</keyword>
<dbReference type="CDD" id="cd01428">
    <property type="entry name" value="ADK"/>
    <property type="match status" value="1"/>
</dbReference>
<dbReference type="GO" id="GO:0005737">
    <property type="term" value="C:cytoplasm"/>
    <property type="evidence" value="ECO:0007669"/>
    <property type="project" value="UniProtKB-SubCell"/>
</dbReference>
<dbReference type="InterPro" id="IPR033690">
    <property type="entry name" value="Adenylat_kinase_CS"/>
</dbReference>
<dbReference type="InterPro" id="IPR007862">
    <property type="entry name" value="Adenylate_kinase_lid-dom"/>
</dbReference>
<dbReference type="Gene3D" id="3.40.50.300">
    <property type="entry name" value="P-loop containing nucleotide triphosphate hydrolases"/>
    <property type="match status" value="1"/>
</dbReference>
<name>A0A8J3JIS7_9ACTN</name>
<keyword evidence="3 6" id="KW-0547">Nucleotide-binding</keyword>
<feature type="binding site" evidence="6">
    <location>
        <begin position="10"/>
        <end position="15"/>
    </location>
    <ligand>
        <name>ATP</name>
        <dbReference type="ChEBI" id="CHEBI:30616"/>
    </ligand>
</feature>
<dbReference type="Pfam" id="PF05191">
    <property type="entry name" value="ADK_lid"/>
    <property type="match status" value="1"/>
</dbReference>
<evidence type="ECO:0000259" key="9">
    <source>
        <dbReference type="Pfam" id="PF05191"/>
    </source>
</evidence>
<feature type="domain" description="Adenylate kinase active site lid" evidence="9">
    <location>
        <begin position="127"/>
        <end position="162"/>
    </location>
</feature>
<feature type="binding site" evidence="6">
    <location>
        <position position="133"/>
    </location>
    <ligand>
        <name>Zn(2+)</name>
        <dbReference type="ChEBI" id="CHEBI:29105"/>
        <note>structural</note>
    </ligand>
</feature>
<dbReference type="PRINTS" id="PR00094">
    <property type="entry name" value="ADENYLTKNASE"/>
</dbReference>
<dbReference type="PROSITE" id="PS00113">
    <property type="entry name" value="ADENYLATE_KINASE"/>
    <property type="match status" value="1"/>
</dbReference>
<comment type="similarity">
    <text evidence="6 7">Belongs to the adenylate kinase family.</text>
</comment>
<feature type="binding site" evidence="6">
    <location>
        <position position="199"/>
    </location>
    <ligand>
        <name>ATP</name>
        <dbReference type="ChEBI" id="CHEBI:30616"/>
    </ligand>
</feature>
<dbReference type="InterPro" id="IPR000850">
    <property type="entry name" value="Adenylat/UMP-CMP_kin"/>
</dbReference>
<dbReference type="Pfam" id="PF00406">
    <property type="entry name" value="ADK"/>
    <property type="match status" value="1"/>
</dbReference>
<feature type="binding site" evidence="6">
    <location>
        <begin position="85"/>
        <end position="88"/>
    </location>
    <ligand>
        <name>AMP</name>
        <dbReference type="ChEBI" id="CHEBI:456215"/>
    </ligand>
</feature>
<comment type="subcellular location">
    <subcellularLocation>
        <location evidence="6 8">Cytoplasm</location>
    </subcellularLocation>
</comment>
<keyword evidence="11" id="KW-1185">Reference proteome</keyword>
<dbReference type="NCBIfam" id="TIGR01351">
    <property type="entry name" value="adk"/>
    <property type="match status" value="1"/>
</dbReference>
<proteinExistence type="inferred from homology"/>
<comment type="caution">
    <text evidence="10">The sequence shown here is derived from an EMBL/GenBank/DDBJ whole genome shotgun (WGS) entry which is preliminary data.</text>
</comment>
<evidence type="ECO:0000256" key="4">
    <source>
        <dbReference type="ARBA" id="ARBA00022777"/>
    </source>
</evidence>
<dbReference type="GO" id="GO:0004017">
    <property type="term" value="F:AMP kinase activity"/>
    <property type="evidence" value="ECO:0007669"/>
    <property type="project" value="UniProtKB-UniRule"/>
</dbReference>
<dbReference type="GO" id="GO:0008270">
    <property type="term" value="F:zinc ion binding"/>
    <property type="evidence" value="ECO:0007669"/>
    <property type="project" value="UniProtKB-UniRule"/>
</dbReference>
<feature type="region of interest" description="LID" evidence="6">
    <location>
        <begin position="126"/>
        <end position="163"/>
    </location>
</feature>
<comment type="function">
    <text evidence="6">Catalyzes the reversible transfer of the terminal phosphate group between ATP and AMP. Plays an important role in cellular energy homeostasis and in adenine nucleotide metabolism.</text>
</comment>
<keyword evidence="6" id="KW-0479">Metal-binding</keyword>
<comment type="caution">
    <text evidence="6">Lacks conserved residue(s) required for the propagation of feature annotation.</text>
</comment>
<dbReference type="NCBIfam" id="NF001381">
    <property type="entry name" value="PRK00279.1-3"/>
    <property type="match status" value="1"/>
</dbReference>
<gene>
    <name evidence="10" type="primary">adk_1</name>
    <name evidence="6" type="synonym">adk</name>
    <name evidence="10" type="ORF">Cba03nite_07020</name>
</gene>
<dbReference type="GO" id="GO:0044209">
    <property type="term" value="P:AMP salvage"/>
    <property type="evidence" value="ECO:0007669"/>
    <property type="project" value="UniProtKB-UniRule"/>
</dbReference>
<feature type="binding site" evidence="6">
    <location>
        <position position="130"/>
    </location>
    <ligand>
        <name>Zn(2+)</name>
        <dbReference type="ChEBI" id="CHEBI:29105"/>
        <note>structural</note>
    </ligand>
</feature>
<feature type="binding site" evidence="6">
    <location>
        <position position="92"/>
    </location>
    <ligand>
        <name>AMP</name>
        <dbReference type="ChEBI" id="CHEBI:456215"/>
    </ligand>
</feature>
<evidence type="ECO:0000256" key="7">
    <source>
        <dbReference type="RuleBase" id="RU003330"/>
    </source>
</evidence>
<evidence type="ECO:0000256" key="1">
    <source>
        <dbReference type="ARBA" id="ARBA00022679"/>
    </source>
</evidence>
<dbReference type="NCBIfam" id="NF001380">
    <property type="entry name" value="PRK00279.1-2"/>
    <property type="match status" value="1"/>
</dbReference>
<dbReference type="InterPro" id="IPR006259">
    <property type="entry name" value="Adenyl_kin_sub"/>
</dbReference>
<feature type="binding site" evidence="6">
    <location>
        <position position="160"/>
    </location>
    <ligand>
        <name>AMP</name>
        <dbReference type="ChEBI" id="CHEBI:456215"/>
    </ligand>
</feature>
<evidence type="ECO:0000256" key="6">
    <source>
        <dbReference type="HAMAP-Rule" id="MF_00235"/>
    </source>
</evidence>